<dbReference type="EC" id="1.14.13.168" evidence="3"/>
<dbReference type="Gene3D" id="3.50.50.60">
    <property type="entry name" value="FAD/NAD(P)-binding domain"/>
    <property type="match status" value="1"/>
</dbReference>
<evidence type="ECO:0000256" key="1">
    <source>
        <dbReference type="ARBA" id="ARBA00009183"/>
    </source>
</evidence>
<keyword evidence="2" id="KW-0560">Oxidoreductase</keyword>
<protein>
    <recommendedName>
        <fullName evidence="3">indole-3-pyruvate monooxygenase</fullName>
        <ecNumber evidence="3">1.14.13.168</ecNumber>
    </recommendedName>
</protein>
<dbReference type="SUPFAM" id="SSF51905">
    <property type="entry name" value="FAD/NAD(P)-binding domain"/>
    <property type="match status" value="2"/>
</dbReference>
<comment type="caution">
    <text evidence="6">The sequence shown here is derived from an EMBL/GenBank/DDBJ whole genome shotgun (WGS) entry which is preliminary data.</text>
</comment>
<dbReference type="GO" id="GO:0103075">
    <property type="term" value="F:indole-3-pyruvate monooxygenase activity"/>
    <property type="evidence" value="ECO:0007669"/>
    <property type="project" value="UniProtKB-EC"/>
</dbReference>
<dbReference type="AlphaFoldDB" id="A0A426XL42"/>
<dbReference type="PRINTS" id="PR00469">
    <property type="entry name" value="PNDRDTASEII"/>
</dbReference>
<reference evidence="6 7" key="1">
    <citation type="journal article" date="2014" name="Agronomy (Basel)">
        <title>A Draft Genome Sequence for Ensete ventricosum, the Drought-Tolerant Tree Against Hunger.</title>
        <authorList>
            <person name="Harrison J."/>
            <person name="Moore K.A."/>
            <person name="Paszkiewicz K."/>
            <person name="Jones T."/>
            <person name="Grant M."/>
            <person name="Ambacheew D."/>
            <person name="Muzemil S."/>
            <person name="Studholme D.J."/>
        </authorList>
    </citation>
    <scope>NUCLEOTIDE SEQUENCE [LARGE SCALE GENOMIC DNA]</scope>
</reference>
<organism evidence="6 7">
    <name type="scientific">Ensete ventricosum</name>
    <name type="common">Abyssinian banana</name>
    <name type="synonym">Musa ensete</name>
    <dbReference type="NCBI Taxonomy" id="4639"/>
    <lineage>
        <taxon>Eukaryota</taxon>
        <taxon>Viridiplantae</taxon>
        <taxon>Streptophyta</taxon>
        <taxon>Embryophyta</taxon>
        <taxon>Tracheophyta</taxon>
        <taxon>Spermatophyta</taxon>
        <taxon>Magnoliopsida</taxon>
        <taxon>Liliopsida</taxon>
        <taxon>Zingiberales</taxon>
        <taxon>Musaceae</taxon>
        <taxon>Ensete</taxon>
    </lineage>
</organism>
<dbReference type="Proteomes" id="UP000287651">
    <property type="component" value="Unassembled WGS sequence"/>
</dbReference>
<evidence type="ECO:0000256" key="4">
    <source>
        <dbReference type="ARBA" id="ARBA00047707"/>
    </source>
</evidence>
<dbReference type="PRINTS" id="PR00368">
    <property type="entry name" value="FADPNR"/>
</dbReference>
<dbReference type="InterPro" id="IPR036188">
    <property type="entry name" value="FAD/NAD-bd_sf"/>
</dbReference>
<comment type="catalytic activity">
    <reaction evidence="4">
        <text>indole-3-pyruvate + NADPH + O2 + H(+) = (indol-3-yl)acetate + CO2 + NADP(+) + H2O</text>
        <dbReference type="Rhea" id="RHEA:34331"/>
        <dbReference type="ChEBI" id="CHEBI:15377"/>
        <dbReference type="ChEBI" id="CHEBI:15378"/>
        <dbReference type="ChEBI" id="CHEBI:15379"/>
        <dbReference type="ChEBI" id="CHEBI:16526"/>
        <dbReference type="ChEBI" id="CHEBI:17640"/>
        <dbReference type="ChEBI" id="CHEBI:30854"/>
        <dbReference type="ChEBI" id="CHEBI:57783"/>
        <dbReference type="ChEBI" id="CHEBI:58349"/>
        <dbReference type="EC" id="1.14.13.168"/>
    </reaction>
</comment>
<dbReference type="GO" id="GO:0050660">
    <property type="term" value="F:flavin adenine dinucleotide binding"/>
    <property type="evidence" value="ECO:0007669"/>
    <property type="project" value="TreeGrafter"/>
</dbReference>
<feature type="region of interest" description="Disordered" evidence="5">
    <location>
        <begin position="1"/>
        <end position="21"/>
    </location>
</feature>
<evidence type="ECO:0000313" key="6">
    <source>
        <dbReference type="EMBL" id="RRT40203.1"/>
    </source>
</evidence>
<evidence type="ECO:0000313" key="7">
    <source>
        <dbReference type="Proteomes" id="UP000287651"/>
    </source>
</evidence>
<evidence type="ECO:0000256" key="2">
    <source>
        <dbReference type="ARBA" id="ARBA00023002"/>
    </source>
</evidence>
<dbReference type="EMBL" id="AMZH03019571">
    <property type="protein sequence ID" value="RRT40203.1"/>
    <property type="molecule type" value="Genomic_DNA"/>
</dbReference>
<proteinExistence type="inferred from homology"/>
<dbReference type="Pfam" id="PF13738">
    <property type="entry name" value="Pyr_redox_3"/>
    <property type="match status" value="1"/>
</dbReference>
<gene>
    <name evidence="6" type="ORF">B296_00058659</name>
</gene>
<name>A0A426XL42_ENSVE</name>
<evidence type="ECO:0000256" key="3">
    <source>
        <dbReference type="ARBA" id="ARBA00039148"/>
    </source>
</evidence>
<dbReference type="PANTHER" id="PTHR43539">
    <property type="entry name" value="FLAVIN-BINDING MONOOXYGENASE-LIKE PROTEIN (AFU_ORTHOLOGUE AFUA_4G09220)"/>
    <property type="match status" value="1"/>
</dbReference>
<evidence type="ECO:0000256" key="5">
    <source>
        <dbReference type="SAM" id="MobiDB-lite"/>
    </source>
</evidence>
<feature type="compositionally biased region" description="Polar residues" evidence="5">
    <location>
        <begin position="12"/>
        <end position="21"/>
    </location>
</feature>
<comment type="similarity">
    <text evidence="1">Belongs to the FMO family.</text>
</comment>
<feature type="compositionally biased region" description="Basic and acidic residues" evidence="5">
    <location>
        <begin position="1"/>
        <end position="11"/>
    </location>
</feature>
<feature type="region of interest" description="Disordered" evidence="5">
    <location>
        <begin position="657"/>
        <end position="681"/>
    </location>
</feature>
<dbReference type="InterPro" id="IPR050982">
    <property type="entry name" value="Auxin_biosynth/cation_transpt"/>
</dbReference>
<accession>A0A426XL42</accession>
<sequence>MQRRAEMKRSTTGEFTPGNQRDSPILQLKLYGPPMASNLKQVWVPGPLIVGAGPSGLATAACLKDRGVPSLVLEKETCIAPSWKLRTYERLRLHLPRQYCELPFMAFPPDVPTYPTKQQFISYLDAYVEHFDIKPLFGVEVGHAEYDPSIGFWRVQTNDLEFICRWLVVATGENAEAVWPDIRGISKFRGRLLHTSCYMKGDDHRGEKVLVVGCGNSGMEVALDLCYNDAKVSMVVRDKLHILPRELLGISTFGLSMFLLRWIPVEAADAFLLFWARLTLGDTGKYGIKRPKVGPLELKSTTGKTPVLDIGTLAKIKSGEIKVVPDMKQFTDTGVEFVDGTHEDFDSIVLATGYRSSVTSWLKVHENIPHFCRQITFQGREHREDASESDLPKHPILCVDGRECNPLVRFCTEGAASWIDPCYLTVELSCRKEEEFFSKKNGFPGTSFPNSWRGNNGLYATGFTRRGLLGAAMDAQKIAQDISNQWNTSGAVGLNRNSKIMPRASKISFSTTISAIERRKSSFGSSDSFTTAKLSLTAGAVQEISFPTASQPSGDGQLLLPPLHPKLFLLRGRRRITLSEDSTSVVDISVPVSSSLLNHPLSVSAEELLPPRGSRRSEVLLLDATFRWRPQRSSAPRRRVGSGGKIPSSESIFWRGVEGESPSSSAEQATTCHHFSSFRHR</sequence>
<dbReference type="PANTHER" id="PTHR43539:SF56">
    <property type="entry name" value="EXPRESSED PROTEIN"/>
    <property type="match status" value="1"/>
</dbReference>
<feature type="compositionally biased region" description="Polar residues" evidence="5">
    <location>
        <begin position="661"/>
        <end position="674"/>
    </location>
</feature>